<dbReference type="InterPro" id="IPR002156">
    <property type="entry name" value="RNaseH_domain"/>
</dbReference>
<feature type="domain" description="RNase H type-1" evidence="1">
    <location>
        <begin position="1"/>
        <end position="128"/>
    </location>
</feature>
<dbReference type="CDD" id="cd09279">
    <property type="entry name" value="RNase_HI_like"/>
    <property type="match status" value="1"/>
</dbReference>
<dbReference type="GO" id="GO:0003676">
    <property type="term" value="F:nucleic acid binding"/>
    <property type="evidence" value="ECO:0007669"/>
    <property type="project" value="InterPro"/>
</dbReference>
<dbReference type="AlphaFoldDB" id="A0A2H0XCS3"/>
<sequence length="133" mass="14239">MIINTDGGSRGNPGPGACGAVLKDRNGNIVAQKGKFLGVCTNNEAEYQGLILGLETALEMGADTAEILMDSELVVKQLKGQYRVKNAKLFPLYQQVKGLGGKIGQVSYRAVPREQNKLADAVVNKVLDEQLHA</sequence>
<protein>
    <submittedName>
        <fullName evidence="2">Ribonuclease H</fullName>
    </submittedName>
</protein>
<dbReference type="SUPFAM" id="SSF53098">
    <property type="entry name" value="Ribonuclease H-like"/>
    <property type="match status" value="1"/>
</dbReference>
<accession>A0A2H0XCS3</accession>
<proteinExistence type="predicted"/>
<name>A0A2H0XCS3_UNCKA</name>
<dbReference type="InterPro" id="IPR036397">
    <property type="entry name" value="RNaseH_sf"/>
</dbReference>
<organism evidence="2 3">
    <name type="scientific">candidate division WWE3 bacterium CG08_land_8_20_14_0_20_41_10</name>
    <dbReference type="NCBI Taxonomy" id="1975085"/>
    <lineage>
        <taxon>Bacteria</taxon>
        <taxon>Katanobacteria</taxon>
    </lineage>
</organism>
<dbReference type="EMBL" id="PEYU01000012">
    <property type="protein sequence ID" value="PIS22692.1"/>
    <property type="molecule type" value="Genomic_DNA"/>
</dbReference>
<dbReference type="Gene3D" id="3.30.420.10">
    <property type="entry name" value="Ribonuclease H-like superfamily/Ribonuclease H"/>
    <property type="match status" value="1"/>
</dbReference>
<dbReference type="PANTHER" id="PTHR48475">
    <property type="entry name" value="RIBONUCLEASE H"/>
    <property type="match status" value="1"/>
</dbReference>
<comment type="caution">
    <text evidence="2">The sequence shown here is derived from an EMBL/GenBank/DDBJ whole genome shotgun (WGS) entry which is preliminary data.</text>
</comment>
<evidence type="ECO:0000259" key="1">
    <source>
        <dbReference type="PROSITE" id="PS50879"/>
    </source>
</evidence>
<dbReference type="PROSITE" id="PS50879">
    <property type="entry name" value="RNASE_H_1"/>
    <property type="match status" value="1"/>
</dbReference>
<dbReference type="Pfam" id="PF13456">
    <property type="entry name" value="RVT_3"/>
    <property type="match status" value="1"/>
</dbReference>
<dbReference type="PANTHER" id="PTHR48475:SF1">
    <property type="entry name" value="RNASE H TYPE-1 DOMAIN-CONTAINING PROTEIN"/>
    <property type="match status" value="1"/>
</dbReference>
<evidence type="ECO:0000313" key="3">
    <source>
        <dbReference type="Proteomes" id="UP000231252"/>
    </source>
</evidence>
<gene>
    <name evidence="2" type="ORF">COT50_00630</name>
</gene>
<dbReference type="Proteomes" id="UP000231252">
    <property type="component" value="Unassembled WGS sequence"/>
</dbReference>
<evidence type="ECO:0000313" key="2">
    <source>
        <dbReference type="EMBL" id="PIS22692.1"/>
    </source>
</evidence>
<dbReference type="InterPro" id="IPR012337">
    <property type="entry name" value="RNaseH-like_sf"/>
</dbReference>
<dbReference type="GO" id="GO:0004523">
    <property type="term" value="F:RNA-DNA hybrid ribonuclease activity"/>
    <property type="evidence" value="ECO:0007669"/>
    <property type="project" value="InterPro"/>
</dbReference>
<reference evidence="3" key="1">
    <citation type="submission" date="2017-09" db="EMBL/GenBank/DDBJ databases">
        <title>Depth-based differentiation of microbial function through sediment-hosted aquifers and enrichment of novel symbionts in the deep terrestrial subsurface.</title>
        <authorList>
            <person name="Probst A.J."/>
            <person name="Ladd B."/>
            <person name="Jarett J.K."/>
            <person name="Geller-Mcgrath D.E."/>
            <person name="Sieber C.M.K."/>
            <person name="Emerson J.B."/>
            <person name="Anantharaman K."/>
            <person name="Thomas B.C."/>
            <person name="Malmstrom R."/>
            <person name="Stieglmeier M."/>
            <person name="Klingl A."/>
            <person name="Woyke T."/>
            <person name="Ryan C.M."/>
            <person name="Banfield J.F."/>
        </authorList>
    </citation>
    <scope>NUCLEOTIDE SEQUENCE [LARGE SCALE GENOMIC DNA]</scope>
</reference>